<accession>A0A1F6XBW8</accession>
<dbReference type="EMBL" id="MFVH01000025">
    <property type="protein sequence ID" value="OGI91617.1"/>
    <property type="molecule type" value="Genomic_DNA"/>
</dbReference>
<organism evidence="3 4">
    <name type="scientific">Candidatus Nomurabacteria bacterium RIFCSPLOWO2_01_FULL_46_18</name>
    <dbReference type="NCBI Taxonomy" id="1801783"/>
    <lineage>
        <taxon>Bacteria</taxon>
        <taxon>Candidatus Nomuraibacteriota</taxon>
    </lineage>
</organism>
<dbReference type="Proteomes" id="UP000179381">
    <property type="component" value="Unassembled WGS sequence"/>
</dbReference>
<evidence type="ECO:0000313" key="3">
    <source>
        <dbReference type="EMBL" id="OGI91617.1"/>
    </source>
</evidence>
<evidence type="ECO:0000313" key="4">
    <source>
        <dbReference type="Proteomes" id="UP000179381"/>
    </source>
</evidence>
<dbReference type="InterPro" id="IPR001434">
    <property type="entry name" value="OmcB-like_DUF11"/>
</dbReference>
<protein>
    <recommendedName>
        <fullName evidence="2">DUF11 domain-containing protein</fullName>
    </recommendedName>
</protein>
<gene>
    <name evidence="3" type="ORF">A2933_00345</name>
</gene>
<evidence type="ECO:0000256" key="1">
    <source>
        <dbReference type="SAM" id="Phobius"/>
    </source>
</evidence>
<keyword evidence="1" id="KW-1133">Transmembrane helix</keyword>
<sequence>MSEEDQEKSEKLNRIEELKSKLFSKNFPAKTEHRDSFTPPKRLDVPDSWVKSGIAPGSPEKFFTKASVFKKFFLFSVIFFILTLGYASYMFFAGGNTVSANNIDISVLGNTFTAGGEELPLMIEITNRNKSALELVDLLVEYPKSSGDFSQNTERLRQSLGTISAGSVRSENIKVVLFGEQGSVRSIKISIEYRISGSNAIFVKEKEYDVSISSTPIDLSVSAPDEASPNQDFTLNIKATQNATKTVSGILLEVDYPAGFQFVSASPAPAFGNNVWKLGDLSPGAESSVSIKGKMLDVFDGEEKTFRVESGLESGRIKGTIETVFNSLGHTVLIKKALIEARLYINGAYSREYAVNSNSSVRGEIRWANNLETKINDLEIRAKISGSAANRKTIDVNRGFYNSLGDVIVWDKNSDRDFAEVNPGETGTVSFSLSTLSLFSAITGVLTQPQIEIDVSISGKEPLEGYDLKEVSNKESKTIRIVSDVGFAAKIFYYSGPFTNKGSIPPKAETETTYTIIWSLSNTSNNISKAQVRGSLPPWARFVGPISPQTEDLTYNSSTKEIIWNAGNIPKGAGITVSNKTVAFQIGFTPSLSQVGTTPTLVNDAVLTGHDDFANVDVRVNKASLNTRLSNDPLFPANGDRVVE</sequence>
<evidence type="ECO:0000259" key="2">
    <source>
        <dbReference type="Pfam" id="PF01345"/>
    </source>
</evidence>
<proteinExistence type="predicted"/>
<feature type="domain" description="DUF11" evidence="2">
    <location>
        <begin position="225"/>
        <end position="295"/>
    </location>
</feature>
<dbReference type="AlphaFoldDB" id="A0A1F6XBW8"/>
<feature type="transmembrane region" description="Helical" evidence="1">
    <location>
        <begin position="72"/>
        <end position="92"/>
    </location>
</feature>
<dbReference type="Pfam" id="PF01345">
    <property type="entry name" value="DUF11"/>
    <property type="match status" value="1"/>
</dbReference>
<keyword evidence="1" id="KW-0812">Transmembrane</keyword>
<reference evidence="3 4" key="1">
    <citation type="journal article" date="2016" name="Nat. Commun.">
        <title>Thousands of microbial genomes shed light on interconnected biogeochemical processes in an aquifer system.</title>
        <authorList>
            <person name="Anantharaman K."/>
            <person name="Brown C.T."/>
            <person name="Hug L.A."/>
            <person name="Sharon I."/>
            <person name="Castelle C.J."/>
            <person name="Probst A.J."/>
            <person name="Thomas B.C."/>
            <person name="Singh A."/>
            <person name="Wilkins M.J."/>
            <person name="Karaoz U."/>
            <person name="Brodie E.L."/>
            <person name="Williams K.H."/>
            <person name="Hubbard S.S."/>
            <person name="Banfield J.F."/>
        </authorList>
    </citation>
    <scope>NUCLEOTIDE SEQUENCE [LARGE SCALE GENOMIC DNA]</scope>
</reference>
<name>A0A1F6XBW8_9BACT</name>
<comment type="caution">
    <text evidence="3">The sequence shown here is derived from an EMBL/GenBank/DDBJ whole genome shotgun (WGS) entry which is preliminary data.</text>
</comment>
<keyword evidence="1" id="KW-0472">Membrane</keyword>